<protein>
    <submittedName>
        <fullName evidence="1">Uncharacterized protein</fullName>
    </submittedName>
</protein>
<evidence type="ECO:0000313" key="2">
    <source>
        <dbReference type="Proteomes" id="UP000828048"/>
    </source>
</evidence>
<gene>
    <name evidence="1" type="ORF">Vadar_030733</name>
</gene>
<organism evidence="1 2">
    <name type="scientific">Vaccinium darrowii</name>
    <dbReference type="NCBI Taxonomy" id="229202"/>
    <lineage>
        <taxon>Eukaryota</taxon>
        <taxon>Viridiplantae</taxon>
        <taxon>Streptophyta</taxon>
        <taxon>Embryophyta</taxon>
        <taxon>Tracheophyta</taxon>
        <taxon>Spermatophyta</taxon>
        <taxon>Magnoliopsida</taxon>
        <taxon>eudicotyledons</taxon>
        <taxon>Gunneridae</taxon>
        <taxon>Pentapetalae</taxon>
        <taxon>asterids</taxon>
        <taxon>Ericales</taxon>
        <taxon>Ericaceae</taxon>
        <taxon>Vaccinioideae</taxon>
        <taxon>Vaccinieae</taxon>
        <taxon>Vaccinium</taxon>
    </lineage>
</organism>
<evidence type="ECO:0000313" key="1">
    <source>
        <dbReference type="EMBL" id="KAH7847837.1"/>
    </source>
</evidence>
<accession>A0ACB7Y3H9</accession>
<dbReference type="EMBL" id="CM037155">
    <property type="protein sequence ID" value="KAH7847837.1"/>
    <property type="molecule type" value="Genomic_DNA"/>
</dbReference>
<proteinExistence type="predicted"/>
<name>A0ACB7Y3H9_9ERIC</name>
<reference evidence="1 2" key="1">
    <citation type="journal article" date="2021" name="Hortic Res">
        <title>High-quality reference genome and annotation aids understanding of berry development for evergreen blueberry (Vaccinium darrowii).</title>
        <authorList>
            <person name="Yu J."/>
            <person name="Hulse-Kemp A.M."/>
            <person name="Babiker E."/>
            <person name="Staton M."/>
        </authorList>
    </citation>
    <scope>NUCLEOTIDE SEQUENCE [LARGE SCALE GENOMIC DNA]</scope>
    <source>
        <strain evidence="2">cv. NJ 8807/NJ 8810</strain>
        <tissue evidence="1">Young leaf</tissue>
    </source>
</reference>
<comment type="caution">
    <text evidence="1">The sequence shown here is derived from an EMBL/GenBank/DDBJ whole genome shotgun (WGS) entry which is preliminary data.</text>
</comment>
<dbReference type="Proteomes" id="UP000828048">
    <property type="component" value="Chromosome 5"/>
</dbReference>
<sequence length="196" mass="21664">MDKGDPKRPRIDVGESSSPPAARHRPLGHIIPGPAGLVQMALEQKEVGIYEGEGLNTQQVIHRALNVASEDNDFLENSAWLSAVREGYLELPEYTDLATVTNLPNLSRVKLVVALVKSCVRNELGSRLLELKDPTGSFWATLHYKACEEGIFPGIYDVGSCLILREIVLFRPTRKSGYLNITLNNVQSVIQKSILD</sequence>
<keyword evidence="2" id="KW-1185">Reference proteome</keyword>